<feature type="transmembrane region" description="Helical" evidence="9">
    <location>
        <begin position="44"/>
        <end position="67"/>
    </location>
</feature>
<sequence length="604" mass="62954">MDRATAIRMRPKILMNRPASLTSRPVAAPRSDLPQEALRSCRSAFLAVALFSAAVNVLMLAGSIYMLQVYDRVLPSRSVPTLVALSLAIVALYLLLGLFDGLRQRIMVRIGVALDQALAAPVLKAVLRAPLRGRSAEGLQLSRDLDTVRGFLSGLGPTTLFDLPWMPLYVAACFLLHPLLGWTLVGGALILTGLTVATELATRGPTRDAARGASSRAALLETGRRNAEVVAALGMEDRVVRRFGEANAGYAAANLRASDVASSLGTASKTVRFILQSALLGVGAWLVIQNEASHGVMIAASIISSRALAPVELAIASWRPFLAARQAWQRLGQGLPPVDIDRPVAPDAAQRRLTVEHLVVVPPGAPAPVLQGISFALAGGDGLAIIGPSASGKSTLARALVGVWPAAKGEVRLDGATLEQWPAETRGAMIGYLPQDIQLFDGTVAENIARFEPRASEQAVIAAARAAGAYDMILGLPNGFGTPVGEAGGALSGGQRQRVALARALYKDPFLVVLDEPNSNLDAEGDAALTEAVRGIRARGGIVIVVAHRPSALTGVDLVLALAGGQVQSFGPKDDVLRKALAGAPKPAAQPAAAPRLATVDGKA</sequence>
<feature type="domain" description="ABC transporter" evidence="10">
    <location>
        <begin position="353"/>
        <end position="589"/>
    </location>
</feature>
<feature type="region of interest" description="Disordered" evidence="8">
    <location>
        <begin position="584"/>
        <end position="604"/>
    </location>
</feature>
<dbReference type="NCBIfam" id="TIGR01842">
    <property type="entry name" value="type_I_sec_PrtD"/>
    <property type="match status" value="1"/>
</dbReference>
<comment type="subcellular location">
    <subcellularLocation>
        <location evidence="1">Cell membrane</location>
        <topology evidence="1">Multi-pass membrane protein</topology>
    </subcellularLocation>
</comment>
<dbReference type="InterPro" id="IPR003593">
    <property type="entry name" value="AAA+_ATPase"/>
</dbReference>
<dbReference type="EMBL" id="JACHOO010000001">
    <property type="protein sequence ID" value="MBB5751155.1"/>
    <property type="molecule type" value="Genomic_DNA"/>
</dbReference>
<dbReference type="CDD" id="cd18586">
    <property type="entry name" value="ABC_6TM_PrtD_like"/>
    <property type="match status" value="1"/>
</dbReference>
<dbReference type="InterPro" id="IPR036640">
    <property type="entry name" value="ABC1_TM_sf"/>
</dbReference>
<dbReference type="PROSITE" id="PS00211">
    <property type="entry name" value="ABC_TRANSPORTER_1"/>
    <property type="match status" value="1"/>
</dbReference>
<dbReference type="Gene3D" id="1.20.1560.10">
    <property type="entry name" value="ABC transporter type 1, transmembrane domain"/>
    <property type="match status" value="1"/>
</dbReference>
<dbReference type="GO" id="GO:0005524">
    <property type="term" value="F:ATP binding"/>
    <property type="evidence" value="ECO:0007669"/>
    <property type="project" value="UniProtKB-KW"/>
</dbReference>
<dbReference type="GO" id="GO:0016887">
    <property type="term" value="F:ATP hydrolysis activity"/>
    <property type="evidence" value="ECO:0007669"/>
    <property type="project" value="InterPro"/>
</dbReference>
<feature type="domain" description="ABC transmembrane type-1" evidence="11">
    <location>
        <begin position="46"/>
        <end position="323"/>
    </location>
</feature>
<dbReference type="PANTHER" id="PTHR24221">
    <property type="entry name" value="ATP-BINDING CASSETTE SUB-FAMILY B"/>
    <property type="match status" value="1"/>
</dbReference>
<evidence type="ECO:0000256" key="9">
    <source>
        <dbReference type="SAM" id="Phobius"/>
    </source>
</evidence>
<evidence type="ECO:0000313" key="12">
    <source>
        <dbReference type="EMBL" id="MBB5751155.1"/>
    </source>
</evidence>
<evidence type="ECO:0000256" key="2">
    <source>
        <dbReference type="ARBA" id="ARBA00005417"/>
    </source>
</evidence>
<dbReference type="RefSeq" id="WP_343061050.1">
    <property type="nucleotide sequence ID" value="NZ_JACHOO010000001.1"/>
</dbReference>
<dbReference type="GO" id="GO:0030253">
    <property type="term" value="P:protein secretion by the type I secretion system"/>
    <property type="evidence" value="ECO:0007669"/>
    <property type="project" value="InterPro"/>
</dbReference>
<dbReference type="SUPFAM" id="SSF52540">
    <property type="entry name" value="P-loop containing nucleoside triphosphate hydrolases"/>
    <property type="match status" value="1"/>
</dbReference>
<evidence type="ECO:0000259" key="10">
    <source>
        <dbReference type="PROSITE" id="PS50893"/>
    </source>
</evidence>
<feature type="transmembrane region" description="Helical" evidence="9">
    <location>
        <begin position="79"/>
        <end position="99"/>
    </location>
</feature>
<comment type="similarity">
    <text evidence="2">Belongs to the ABC transporter superfamily.</text>
</comment>
<protein>
    <submittedName>
        <fullName evidence="12">ATP-binding cassette subfamily C protein</fullName>
    </submittedName>
</protein>
<comment type="caution">
    <text evidence="12">The sequence shown here is derived from an EMBL/GenBank/DDBJ whole genome shotgun (WGS) entry which is preliminary data.</text>
</comment>
<dbReference type="GO" id="GO:0034040">
    <property type="term" value="F:ATPase-coupled lipid transmembrane transporter activity"/>
    <property type="evidence" value="ECO:0007669"/>
    <property type="project" value="TreeGrafter"/>
</dbReference>
<dbReference type="AlphaFoldDB" id="A0A7W9CSL2"/>
<dbReference type="PANTHER" id="PTHR24221:SF248">
    <property type="entry name" value="ABC TRANSPORTER TRANSMEMBRANE REGION"/>
    <property type="match status" value="1"/>
</dbReference>
<keyword evidence="6 9" id="KW-1133">Transmembrane helix</keyword>
<evidence type="ECO:0000256" key="4">
    <source>
        <dbReference type="ARBA" id="ARBA00022741"/>
    </source>
</evidence>
<evidence type="ECO:0000256" key="5">
    <source>
        <dbReference type="ARBA" id="ARBA00022840"/>
    </source>
</evidence>
<dbReference type="InterPro" id="IPR011527">
    <property type="entry name" value="ABC1_TM_dom"/>
</dbReference>
<dbReference type="InterPro" id="IPR003439">
    <property type="entry name" value="ABC_transporter-like_ATP-bd"/>
</dbReference>
<dbReference type="InterPro" id="IPR010128">
    <property type="entry name" value="ATPase_T1SS_PrtD-like"/>
</dbReference>
<evidence type="ECO:0000313" key="13">
    <source>
        <dbReference type="Proteomes" id="UP000523821"/>
    </source>
</evidence>
<organism evidence="12 13">
    <name type="scientific">Prosthecomicrobium pneumaticum</name>
    <dbReference type="NCBI Taxonomy" id="81895"/>
    <lineage>
        <taxon>Bacteria</taxon>
        <taxon>Pseudomonadati</taxon>
        <taxon>Pseudomonadota</taxon>
        <taxon>Alphaproteobacteria</taxon>
        <taxon>Hyphomicrobiales</taxon>
        <taxon>Kaistiaceae</taxon>
        <taxon>Prosthecomicrobium</taxon>
    </lineage>
</organism>
<dbReference type="PROSITE" id="PS50929">
    <property type="entry name" value="ABC_TM1F"/>
    <property type="match status" value="1"/>
</dbReference>
<feature type="transmembrane region" description="Helical" evidence="9">
    <location>
        <begin position="168"/>
        <end position="197"/>
    </location>
</feature>
<dbReference type="PROSITE" id="PS50893">
    <property type="entry name" value="ABC_TRANSPORTER_2"/>
    <property type="match status" value="1"/>
</dbReference>
<accession>A0A7W9CSL2</accession>
<dbReference type="InterPro" id="IPR017871">
    <property type="entry name" value="ABC_transporter-like_CS"/>
</dbReference>
<dbReference type="SUPFAM" id="SSF90123">
    <property type="entry name" value="ABC transporter transmembrane region"/>
    <property type="match status" value="1"/>
</dbReference>
<feature type="compositionally biased region" description="Low complexity" evidence="8">
    <location>
        <begin position="584"/>
        <end position="598"/>
    </location>
</feature>
<dbReference type="Pfam" id="PF00664">
    <property type="entry name" value="ABC_membrane"/>
    <property type="match status" value="1"/>
</dbReference>
<keyword evidence="5 12" id="KW-0067">ATP-binding</keyword>
<reference evidence="12 13" key="1">
    <citation type="submission" date="2020-08" db="EMBL/GenBank/DDBJ databases">
        <title>Genomic Encyclopedia of Type Strains, Phase IV (KMG-IV): sequencing the most valuable type-strain genomes for metagenomic binning, comparative biology and taxonomic classification.</title>
        <authorList>
            <person name="Goeker M."/>
        </authorList>
    </citation>
    <scope>NUCLEOTIDE SEQUENCE [LARGE SCALE GENOMIC DNA]</scope>
    <source>
        <strain evidence="12 13">DSM 16268</strain>
    </source>
</reference>
<proteinExistence type="inferred from homology"/>
<dbReference type="InterPro" id="IPR047957">
    <property type="entry name" value="ABC_AprD-like_6TM"/>
</dbReference>
<gene>
    <name evidence="12" type="ORF">GGQ63_000198</name>
</gene>
<keyword evidence="4" id="KW-0547">Nucleotide-binding</keyword>
<name>A0A7W9CSL2_9HYPH</name>
<dbReference type="GO" id="GO:0030256">
    <property type="term" value="C:type I protein secretion system complex"/>
    <property type="evidence" value="ECO:0007669"/>
    <property type="project" value="InterPro"/>
</dbReference>
<evidence type="ECO:0000256" key="1">
    <source>
        <dbReference type="ARBA" id="ARBA00004651"/>
    </source>
</evidence>
<dbReference type="InterPro" id="IPR039421">
    <property type="entry name" value="Type_1_exporter"/>
</dbReference>
<dbReference type="Gene3D" id="3.40.50.300">
    <property type="entry name" value="P-loop containing nucleotide triphosphate hydrolases"/>
    <property type="match status" value="1"/>
</dbReference>
<dbReference type="InterPro" id="IPR027417">
    <property type="entry name" value="P-loop_NTPase"/>
</dbReference>
<dbReference type="Pfam" id="PF00005">
    <property type="entry name" value="ABC_tran"/>
    <property type="match status" value="1"/>
</dbReference>
<evidence type="ECO:0000256" key="3">
    <source>
        <dbReference type="ARBA" id="ARBA00022692"/>
    </source>
</evidence>
<dbReference type="GO" id="GO:0005886">
    <property type="term" value="C:plasma membrane"/>
    <property type="evidence" value="ECO:0007669"/>
    <property type="project" value="UniProtKB-SubCell"/>
</dbReference>
<dbReference type="Proteomes" id="UP000523821">
    <property type="component" value="Unassembled WGS sequence"/>
</dbReference>
<evidence type="ECO:0000256" key="7">
    <source>
        <dbReference type="ARBA" id="ARBA00023136"/>
    </source>
</evidence>
<evidence type="ECO:0000259" key="11">
    <source>
        <dbReference type="PROSITE" id="PS50929"/>
    </source>
</evidence>
<keyword evidence="13" id="KW-1185">Reference proteome</keyword>
<dbReference type="GO" id="GO:0140359">
    <property type="term" value="F:ABC-type transporter activity"/>
    <property type="evidence" value="ECO:0007669"/>
    <property type="project" value="InterPro"/>
</dbReference>
<dbReference type="SMART" id="SM00382">
    <property type="entry name" value="AAA"/>
    <property type="match status" value="1"/>
</dbReference>
<keyword evidence="3 9" id="KW-0812">Transmembrane</keyword>
<keyword evidence="7 9" id="KW-0472">Membrane</keyword>
<evidence type="ECO:0000256" key="8">
    <source>
        <dbReference type="SAM" id="MobiDB-lite"/>
    </source>
</evidence>
<evidence type="ECO:0000256" key="6">
    <source>
        <dbReference type="ARBA" id="ARBA00022989"/>
    </source>
</evidence>